<dbReference type="EMBL" id="JBHSDY010000005">
    <property type="protein sequence ID" value="MFC4298430.1"/>
    <property type="molecule type" value="Genomic_DNA"/>
</dbReference>
<reference evidence="2" key="1">
    <citation type="journal article" date="2019" name="Int. J. Syst. Evol. Microbiol.">
        <title>The Global Catalogue of Microorganisms (GCM) 10K type strain sequencing project: providing services to taxonomists for standard genome sequencing and annotation.</title>
        <authorList>
            <consortium name="The Broad Institute Genomics Platform"/>
            <consortium name="The Broad Institute Genome Sequencing Center for Infectious Disease"/>
            <person name="Wu L."/>
            <person name="Ma J."/>
        </authorList>
    </citation>
    <scope>NUCLEOTIDE SEQUENCE [LARGE SCALE GENOMIC DNA]</scope>
    <source>
        <strain evidence="2">CGMCC 1.19029</strain>
    </source>
</reference>
<organism evidence="1 2">
    <name type="scientific">Castellaniella hirudinis</name>
    <dbReference type="NCBI Taxonomy" id="1144617"/>
    <lineage>
        <taxon>Bacteria</taxon>
        <taxon>Pseudomonadati</taxon>
        <taxon>Pseudomonadota</taxon>
        <taxon>Betaproteobacteria</taxon>
        <taxon>Burkholderiales</taxon>
        <taxon>Alcaligenaceae</taxon>
        <taxon>Castellaniella</taxon>
    </lineage>
</organism>
<comment type="caution">
    <text evidence="1">The sequence shown here is derived from an EMBL/GenBank/DDBJ whole genome shotgun (WGS) entry which is preliminary data.</text>
</comment>
<dbReference type="RefSeq" id="WP_376812976.1">
    <property type="nucleotide sequence ID" value="NZ_JBHSDY010000005.1"/>
</dbReference>
<name>A0ABV8RZU4_9BURK</name>
<proteinExistence type="predicted"/>
<protein>
    <submittedName>
        <fullName evidence="1">Uncharacterized protein</fullName>
    </submittedName>
</protein>
<sequence>MNIALTLLALIVAWRLLCLRYQRAHIALLGRHLADLQLERHMETLTEGYTRAIHEKEASRQLQVLDTFAQTERSVAAQSRTLADTLQKEDALATRMGTLPFCVPYIERWLPASTRDFRALLHVHAAGLRYVVDNEGRWNPKDRAYHLSAELYLFQHSCHWFCKSRAVADARLALRHQVQHQKVLESVSSVTRAAYQKWLQGDER</sequence>
<evidence type="ECO:0000313" key="2">
    <source>
        <dbReference type="Proteomes" id="UP001595756"/>
    </source>
</evidence>
<gene>
    <name evidence="1" type="ORF">ACFO0J_10300</name>
</gene>
<accession>A0ABV8RZU4</accession>
<dbReference type="Proteomes" id="UP001595756">
    <property type="component" value="Unassembled WGS sequence"/>
</dbReference>
<evidence type="ECO:0000313" key="1">
    <source>
        <dbReference type="EMBL" id="MFC4298430.1"/>
    </source>
</evidence>
<keyword evidence="2" id="KW-1185">Reference proteome</keyword>